<reference evidence="2 3" key="1">
    <citation type="journal article" date="2023" name="Sci. Data">
        <title>Genome assembly of the Korean intertidal mud-creeper Batillaria attramentaria.</title>
        <authorList>
            <person name="Patra A.K."/>
            <person name="Ho P.T."/>
            <person name="Jun S."/>
            <person name="Lee S.J."/>
            <person name="Kim Y."/>
            <person name="Won Y.J."/>
        </authorList>
    </citation>
    <scope>NUCLEOTIDE SEQUENCE [LARGE SCALE GENOMIC DNA]</scope>
    <source>
        <strain evidence="2">Wonlab-2016</strain>
    </source>
</reference>
<gene>
    <name evidence="2" type="ORF">BaRGS_00002756</name>
</gene>
<feature type="region of interest" description="Disordered" evidence="1">
    <location>
        <begin position="78"/>
        <end position="115"/>
    </location>
</feature>
<evidence type="ECO:0000313" key="2">
    <source>
        <dbReference type="EMBL" id="KAK7506034.1"/>
    </source>
</evidence>
<dbReference type="Proteomes" id="UP001519460">
    <property type="component" value="Unassembled WGS sequence"/>
</dbReference>
<evidence type="ECO:0000313" key="3">
    <source>
        <dbReference type="Proteomes" id="UP001519460"/>
    </source>
</evidence>
<dbReference type="EMBL" id="JACVVK020000008">
    <property type="protein sequence ID" value="KAK7506034.1"/>
    <property type="molecule type" value="Genomic_DNA"/>
</dbReference>
<dbReference type="AlphaFoldDB" id="A0ABD0M3U3"/>
<accession>A0ABD0M3U3</accession>
<feature type="region of interest" description="Disordered" evidence="1">
    <location>
        <begin position="215"/>
        <end position="269"/>
    </location>
</feature>
<feature type="region of interest" description="Disordered" evidence="1">
    <location>
        <begin position="1"/>
        <end position="31"/>
    </location>
</feature>
<comment type="caution">
    <text evidence="2">The sequence shown here is derived from an EMBL/GenBank/DDBJ whole genome shotgun (WGS) entry which is preliminary data.</text>
</comment>
<organism evidence="2 3">
    <name type="scientific">Batillaria attramentaria</name>
    <dbReference type="NCBI Taxonomy" id="370345"/>
    <lineage>
        <taxon>Eukaryota</taxon>
        <taxon>Metazoa</taxon>
        <taxon>Spiralia</taxon>
        <taxon>Lophotrochozoa</taxon>
        <taxon>Mollusca</taxon>
        <taxon>Gastropoda</taxon>
        <taxon>Caenogastropoda</taxon>
        <taxon>Sorbeoconcha</taxon>
        <taxon>Cerithioidea</taxon>
        <taxon>Batillariidae</taxon>
        <taxon>Batillaria</taxon>
    </lineage>
</organism>
<feature type="compositionally biased region" description="Basic and acidic residues" evidence="1">
    <location>
        <begin position="104"/>
        <end position="115"/>
    </location>
</feature>
<name>A0ABD0M3U3_9CAEN</name>
<feature type="compositionally biased region" description="Polar residues" evidence="1">
    <location>
        <begin position="215"/>
        <end position="227"/>
    </location>
</feature>
<protein>
    <submittedName>
        <fullName evidence="2">Uncharacterized protein</fullName>
    </submittedName>
</protein>
<feature type="compositionally biased region" description="Basic and acidic residues" evidence="1">
    <location>
        <begin position="231"/>
        <end position="251"/>
    </location>
</feature>
<proteinExistence type="predicted"/>
<sequence>MLTQASRPPPSPLYFNPTPRPGGHDKRKTTNNLAGCETYASHSLHKVPANLDASGKRINRMMGVAHHDMAGMVIPSDLCPSPSRTGKQRTKSRHNTNGNAMRSTHGDMPRNRGTETGKERGLYVCDSVGATFRLACCDCSCGVMGYRLLPPTLYTDCTGQVFSASMSLVTTRLGRRKGTMIRGAAREQGSLVTSVAQPDRLRGFVQHEYRGLRETQSTVNNSASQKVPQIGKDRDEQLDHHHARDSKETGKHAVPFGLQPDSGTMVVMR</sequence>
<evidence type="ECO:0000256" key="1">
    <source>
        <dbReference type="SAM" id="MobiDB-lite"/>
    </source>
</evidence>
<keyword evidence="3" id="KW-1185">Reference proteome</keyword>